<dbReference type="GO" id="GO:0046872">
    <property type="term" value="F:metal ion binding"/>
    <property type="evidence" value="ECO:0007669"/>
    <property type="project" value="UniProtKB-KW"/>
</dbReference>
<dbReference type="GO" id="GO:0016020">
    <property type="term" value="C:membrane"/>
    <property type="evidence" value="ECO:0007669"/>
    <property type="project" value="GOC"/>
</dbReference>
<keyword evidence="2" id="KW-0479">Metal-binding</keyword>
<feature type="transmembrane region" description="Helical" evidence="7">
    <location>
        <begin position="164"/>
        <end position="186"/>
    </location>
</feature>
<evidence type="ECO:0000256" key="4">
    <source>
        <dbReference type="ARBA" id="ARBA00023136"/>
    </source>
</evidence>
<comment type="cofactor">
    <cofactor evidence="1">
        <name>Mn(2+)</name>
        <dbReference type="ChEBI" id="CHEBI:29035"/>
    </cofactor>
</comment>
<dbReference type="InterPro" id="IPR033308">
    <property type="entry name" value="PGAP5/Cdc1/Ted1"/>
</dbReference>
<evidence type="ECO:0000313" key="9">
    <source>
        <dbReference type="Proteomes" id="UP001177744"/>
    </source>
</evidence>
<name>A0AA40IB88_CNENI</name>
<evidence type="ECO:0000313" key="8">
    <source>
        <dbReference type="EMBL" id="KAK1346026.1"/>
    </source>
</evidence>
<dbReference type="AlphaFoldDB" id="A0AA40IB88"/>
<evidence type="ECO:0000256" key="3">
    <source>
        <dbReference type="ARBA" id="ARBA00022801"/>
    </source>
</evidence>
<sequence length="197" mass="21478">MNFVMVNGVALEGVGCNIHSNTEAKLIESRSHVASDPVILQNFPLYLRSDANCSGEDSAPAEERGIPFKERRDVFSQEASQKLLWWLQPAWSCGAPGTAPVRCSIGQESRSSAEALSTEPSQLGLSGPSFSRRNRNNPSFILGSMTPTEYALAKCTLPFEDMVLIIWFLVVLIVAHLGLLASPFRVGCELLGKLKIV</sequence>
<dbReference type="GO" id="GO:0016787">
    <property type="term" value="F:hydrolase activity"/>
    <property type="evidence" value="ECO:0007669"/>
    <property type="project" value="UniProtKB-KW"/>
</dbReference>
<accession>A0AA40IB88</accession>
<comment type="caution">
    <text evidence="8">The sequence shown here is derived from an EMBL/GenBank/DDBJ whole genome shotgun (WGS) entry which is preliminary data.</text>
</comment>
<evidence type="ECO:0000256" key="7">
    <source>
        <dbReference type="SAM" id="Phobius"/>
    </source>
</evidence>
<evidence type="ECO:0000256" key="2">
    <source>
        <dbReference type="ARBA" id="ARBA00022723"/>
    </source>
</evidence>
<keyword evidence="5" id="KW-0464">Manganese</keyword>
<dbReference type="Proteomes" id="UP001177744">
    <property type="component" value="Unassembled WGS sequence"/>
</dbReference>
<keyword evidence="4 7" id="KW-0472">Membrane</keyword>
<keyword evidence="7" id="KW-0812">Transmembrane</keyword>
<proteinExistence type="predicted"/>
<dbReference type="GO" id="GO:0006506">
    <property type="term" value="P:GPI anchor biosynthetic process"/>
    <property type="evidence" value="ECO:0007669"/>
    <property type="project" value="InterPro"/>
</dbReference>
<dbReference type="PANTHER" id="PTHR13315">
    <property type="entry name" value="METALLO PHOSPHOESTERASE RELATED"/>
    <property type="match status" value="1"/>
</dbReference>
<evidence type="ECO:0000256" key="6">
    <source>
        <dbReference type="SAM" id="MobiDB-lite"/>
    </source>
</evidence>
<feature type="region of interest" description="Disordered" evidence="6">
    <location>
        <begin position="113"/>
        <end position="132"/>
    </location>
</feature>
<reference evidence="8" key="1">
    <citation type="submission" date="2023-06" db="EMBL/GenBank/DDBJ databases">
        <title>Reference genome for the Northern bat (Eptesicus nilssonii), a most northern bat species.</title>
        <authorList>
            <person name="Laine V.N."/>
            <person name="Pulliainen A.T."/>
            <person name="Lilley T.M."/>
        </authorList>
    </citation>
    <scope>NUCLEOTIDE SEQUENCE</scope>
    <source>
        <strain evidence="8">BLF_Eptnil</strain>
        <tissue evidence="8">Kidney</tissue>
    </source>
</reference>
<gene>
    <name evidence="8" type="ORF">QTO34_008495</name>
</gene>
<keyword evidence="3" id="KW-0378">Hydrolase</keyword>
<evidence type="ECO:0000256" key="1">
    <source>
        <dbReference type="ARBA" id="ARBA00001936"/>
    </source>
</evidence>
<protein>
    <submittedName>
        <fullName evidence="8">Uncharacterized protein</fullName>
    </submittedName>
</protein>
<evidence type="ECO:0000256" key="5">
    <source>
        <dbReference type="ARBA" id="ARBA00023211"/>
    </source>
</evidence>
<organism evidence="8 9">
    <name type="scientific">Cnephaeus nilssonii</name>
    <name type="common">Northern bat</name>
    <name type="synonym">Eptesicus nilssonii</name>
    <dbReference type="NCBI Taxonomy" id="3371016"/>
    <lineage>
        <taxon>Eukaryota</taxon>
        <taxon>Metazoa</taxon>
        <taxon>Chordata</taxon>
        <taxon>Craniata</taxon>
        <taxon>Vertebrata</taxon>
        <taxon>Euteleostomi</taxon>
        <taxon>Mammalia</taxon>
        <taxon>Eutheria</taxon>
        <taxon>Laurasiatheria</taxon>
        <taxon>Chiroptera</taxon>
        <taxon>Yangochiroptera</taxon>
        <taxon>Vespertilionidae</taxon>
        <taxon>Cnephaeus</taxon>
    </lineage>
</organism>
<keyword evidence="9" id="KW-1185">Reference proteome</keyword>
<dbReference type="PANTHER" id="PTHR13315:SF0">
    <property type="entry name" value="METALLOPHOSPHOESTERASE 1"/>
    <property type="match status" value="1"/>
</dbReference>
<keyword evidence="7" id="KW-1133">Transmembrane helix</keyword>
<dbReference type="EMBL" id="JAULJE010000002">
    <property type="protein sequence ID" value="KAK1346026.1"/>
    <property type="molecule type" value="Genomic_DNA"/>
</dbReference>